<dbReference type="Proteomes" id="UP000294847">
    <property type="component" value="Chromosome 7"/>
</dbReference>
<evidence type="ECO:0000313" key="1">
    <source>
        <dbReference type="EMBL" id="QBZ65848.1"/>
    </source>
</evidence>
<evidence type="ECO:0000313" key="2">
    <source>
        <dbReference type="Proteomes" id="UP000294847"/>
    </source>
</evidence>
<protein>
    <submittedName>
        <fullName evidence="1">Uncharacterized protein</fullName>
    </submittedName>
</protein>
<sequence length="103" mass="11300">MSESTHTLYIHGTHHTSGGAAMVRSPTSGDFLKYIFSTVRYLLIGRDAGKQMFQLVSQQNISSRVFVRPIVLSADGAPWRYMQSKTGRGSAGIVLQDRIKGIG</sequence>
<name>A0A4V1C869_PYROR</name>
<accession>A0A4V1C869</accession>
<dbReference type="AlphaFoldDB" id="A0A4V1C869"/>
<organism evidence="1 2">
    <name type="scientific">Pyricularia oryzae</name>
    <name type="common">Rice blast fungus</name>
    <name type="synonym">Magnaporthe oryzae</name>
    <dbReference type="NCBI Taxonomy" id="318829"/>
    <lineage>
        <taxon>Eukaryota</taxon>
        <taxon>Fungi</taxon>
        <taxon>Dikarya</taxon>
        <taxon>Ascomycota</taxon>
        <taxon>Pezizomycotina</taxon>
        <taxon>Sordariomycetes</taxon>
        <taxon>Sordariomycetidae</taxon>
        <taxon>Magnaporthales</taxon>
        <taxon>Pyriculariaceae</taxon>
        <taxon>Pyricularia</taxon>
    </lineage>
</organism>
<dbReference type="EMBL" id="CP034210">
    <property type="protein sequence ID" value="QBZ65848.1"/>
    <property type="molecule type" value="Genomic_DNA"/>
</dbReference>
<proteinExistence type="predicted"/>
<reference evidence="1 2" key="1">
    <citation type="journal article" date="2019" name="Mol. Biol. Evol.">
        <title>Blast fungal genomes show frequent chromosomal changes, gene gains and losses, and effector gene turnover.</title>
        <authorList>
            <person name="Gomez Luciano L.B."/>
            <person name="Jason Tsai I."/>
            <person name="Chuma I."/>
            <person name="Tosa Y."/>
            <person name="Chen Y.H."/>
            <person name="Li J.Y."/>
            <person name="Li M.Y."/>
            <person name="Jade Lu M.Y."/>
            <person name="Nakayashiki H."/>
            <person name="Li W.H."/>
        </authorList>
    </citation>
    <scope>NUCLEOTIDE SEQUENCE [LARGE SCALE GENOMIC DNA]</scope>
    <source>
        <strain evidence="1">MZ5-1-6</strain>
    </source>
</reference>
<gene>
    <name evidence="1" type="ORF">PoMZ_12815</name>
</gene>